<evidence type="ECO:0000313" key="4">
    <source>
        <dbReference type="Proteomes" id="UP001620626"/>
    </source>
</evidence>
<organism evidence="3 4">
    <name type="scientific">Heterodera trifolii</name>
    <dbReference type="NCBI Taxonomy" id="157864"/>
    <lineage>
        <taxon>Eukaryota</taxon>
        <taxon>Metazoa</taxon>
        <taxon>Ecdysozoa</taxon>
        <taxon>Nematoda</taxon>
        <taxon>Chromadorea</taxon>
        <taxon>Rhabditida</taxon>
        <taxon>Tylenchina</taxon>
        <taxon>Tylenchomorpha</taxon>
        <taxon>Tylenchoidea</taxon>
        <taxon>Heteroderidae</taxon>
        <taxon>Heteroderinae</taxon>
        <taxon>Heterodera</taxon>
    </lineage>
</organism>
<feature type="domain" description="BTB" evidence="1">
    <location>
        <begin position="37"/>
        <end position="96"/>
    </location>
</feature>
<dbReference type="Proteomes" id="UP001620626">
    <property type="component" value="Unassembled WGS sequence"/>
</dbReference>
<dbReference type="PANTHER" id="PTHR45774">
    <property type="entry name" value="BTB/POZ DOMAIN-CONTAINING"/>
    <property type="match status" value="1"/>
</dbReference>
<dbReference type="SUPFAM" id="SSF54695">
    <property type="entry name" value="POZ domain"/>
    <property type="match status" value="1"/>
</dbReference>
<dbReference type="SUPFAM" id="SSF49599">
    <property type="entry name" value="TRAF domain-like"/>
    <property type="match status" value="2"/>
</dbReference>
<dbReference type="PROSITE" id="PS50097">
    <property type="entry name" value="BTB"/>
    <property type="match status" value="1"/>
</dbReference>
<dbReference type="Pfam" id="PF00651">
    <property type="entry name" value="BTB"/>
    <property type="match status" value="1"/>
</dbReference>
<comment type="caution">
    <text evidence="3">The sequence shown here is derived from an EMBL/GenBank/DDBJ whole genome shotgun (WGS) entry which is preliminary data.</text>
</comment>
<dbReference type="PANTHER" id="PTHR45774:SF3">
    <property type="entry name" value="BTB (POZ) DOMAIN-CONTAINING 2B-RELATED"/>
    <property type="match status" value="1"/>
</dbReference>
<dbReference type="AlphaFoldDB" id="A0ABD2KV62"/>
<keyword evidence="4" id="KW-1185">Reference proteome</keyword>
<evidence type="ECO:0008006" key="5">
    <source>
        <dbReference type="Google" id="ProtNLM"/>
    </source>
</evidence>
<dbReference type="PROSITE" id="PS50144">
    <property type="entry name" value="MATH"/>
    <property type="match status" value="1"/>
</dbReference>
<protein>
    <recommendedName>
        <fullName evidence="5">BTB domain-containing protein</fullName>
    </recommendedName>
</protein>
<sequence>MPISVDCFGAKPCASNGQSVNLLADQLDKVLKKREYTDVEFLVGKDDKKEIVPAHRAILSSASDVFEAMFRYDEGQIEIPDTEIEAFKTMLTFIYTKHFNGLDANNLLEVLKAADKYNITGLVKECANFCANVSIQKLPNVFVSFQEARFLNVEALHWADEQCRQNDIECSADNRGKMLDKVLPNIRFPLIPKEDFTKSVVPTGVLTIEEVISVYQHYLHPNLSDVPGLIPLKFPTQQRYKTEGTIEMELKRVSEFAREAVGSRRFSDAVDIGGFSWKIWAKIKTKNENNEKWLGFFLYNAGPKEENLSCKSSATLRIVSQKNGTEDLIGKFNDHIFKDLIGFGFPNSISFAELLDPSKGFYNKNEDKVKLAIDVIVDEPKTEKIISDPNKSNGTISMEIEKLSEFAREIIWSEHITTKNENTDEKWLSFFLLCDCSEKDGNWSRKCSGTLRIVSQKNDVGDFKEELSGKKVFNSESNSFGWNNFISFAELMDPSKGLYNKDEDKVTLAIDFTCE</sequence>
<dbReference type="InterPro" id="IPR000210">
    <property type="entry name" value="BTB/POZ_dom"/>
</dbReference>
<evidence type="ECO:0000313" key="3">
    <source>
        <dbReference type="EMBL" id="KAL3106587.1"/>
    </source>
</evidence>
<evidence type="ECO:0000259" key="1">
    <source>
        <dbReference type="PROSITE" id="PS50097"/>
    </source>
</evidence>
<dbReference type="Gene3D" id="3.30.710.10">
    <property type="entry name" value="Potassium Channel Kv1.1, Chain A"/>
    <property type="match status" value="1"/>
</dbReference>
<dbReference type="InterPro" id="IPR011333">
    <property type="entry name" value="SKP1/BTB/POZ_sf"/>
</dbReference>
<gene>
    <name evidence="3" type="ORF">niasHT_018229</name>
</gene>
<dbReference type="Pfam" id="PF22486">
    <property type="entry name" value="MATH_2"/>
    <property type="match status" value="2"/>
</dbReference>
<reference evidence="3 4" key="1">
    <citation type="submission" date="2024-10" db="EMBL/GenBank/DDBJ databases">
        <authorList>
            <person name="Kim D."/>
        </authorList>
    </citation>
    <scope>NUCLEOTIDE SEQUENCE [LARGE SCALE GENOMIC DNA]</scope>
    <source>
        <strain evidence="3">BH-2024</strain>
    </source>
</reference>
<dbReference type="EMBL" id="JBICBT010000643">
    <property type="protein sequence ID" value="KAL3106587.1"/>
    <property type="molecule type" value="Genomic_DNA"/>
</dbReference>
<dbReference type="InterPro" id="IPR002083">
    <property type="entry name" value="MATH/TRAF_dom"/>
</dbReference>
<dbReference type="InterPro" id="IPR008974">
    <property type="entry name" value="TRAF-like"/>
</dbReference>
<proteinExistence type="predicted"/>
<dbReference type="Gene3D" id="2.60.210.10">
    <property type="entry name" value="Apoptosis, Tumor Necrosis Factor Receptor Associated Protein 2, Chain A"/>
    <property type="match status" value="2"/>
</dbReference>
<name>A0ABD2KV62_9BILA</name>
<dbReference type="SMART" id="SM00225">
    <property type="entry name" value="BTB"/>
    <property type="match status" value="1"/>
</dbReference>
<evidence type="ECO:0000259" key="2">
    <source>
        <dbReference type="PROSITE" id="PS50144"/>
    </source>
</evidence>
<accession>A0ABD2KV62</accession>
<feature type="domain" description="MATH" evidence="2">
    <location>
        <begin position="243"/>
        <end position="373"/>
    </location>
</feature>